<dbReference type="NCBIfam" id="NF003055">
    <property type="entry name" value="PRK03975.1-2"/>
    <property type="match status" value="1"/>
</dbReference>
<dbReference type="GO" id="GO:0003677">
    <property type="term" value="F:DNA binding"/>
    <property type="evidence" value="ECO:0007669"/>
    <property type="project" value="UniProtKB-KW"/>
</dbReference>
<evidence type="ECO:0000256" key="1">
    <source>
        <dbReference type="ARBA" id="ARBA00023015"/>
    </source>
</evidence>
<keyword evidence="7" id="KW-1185">Reference proteome</keyword>
<feature type="domain" description="HTH cro/C1-type" evidence="5">
    <location>
        <begin position="10"/>
        <end position="37"/>
    </location>
</feature>
<dbReference type="RefSeq" id="WP_042690888.1">
    <property type="nucleotide sequence ID" value="NZ_CP007264.1"/>
</dbReference>
<dbReference type="SUPFAM" id="SSF89915">
    <property type="entry name" value="DNA-binding protein Tfx"/>
    <property type="match status" value="1"/>
</dbReference>
<evidence type="ECO:0000256" key="4">
    <source>
        <dbReference type="HAMAP-Rule" id="MF_00620"/>
    </source>
</evidence>
<name>W8P210_9EURY</name>
<dbReference type="GO" id="GO:0006352">
    <property type="term" value="P:DNA-templated transcription initiation"/>
    <property type="evidence" value="ECO:0007669"/>
    <property type="project" value="InterPro"/>
</dbReference>
<keyword evidence="2 4" id="KW-0238">DNA-binding</keyword>
<dbReference type="Gene3D" id="3.30.1190.10">
    <property type="entry name" value="DNA-binding protein Tfx superfamily, archaea"/>
    <property type="match status" value="1"/>
</dbReference>
<dbReference type="KEGG" id="tnu:BD01_1169"/>
<accession>W8P210</accession>
<dbReference type="AlphaFoldDB" id="W8P210"/>
<dbReference type="PROSITE" id="PS50943">
    <property type="entry name" value="HTH_CROC1"/>
    <property type="match status" value="1"/>
</dbReference>
<dbReference type="Proteomes" id="UP000019434">
    <property type="component" value="Chromosome"/>
</dbReference>
<proteinExistence type="inferred from homology"/>
<keyword evidence="1 4" id="KW-0805">Transcription regulation</keyword>
<dbReference type="EMBL" id="CP007264">
    <property type="protein sequence ID" value="AHL22786.1"/>
    <property type="molecule type" value="Genomic_DNA"/>
</dbReference>
<evidence type="ECO:0000256" key="2">
    <source>
        <dbReference type="ARBA" id="ARBA00023125"/>
    </source>
</evidence>
<comment type="function">
    <text evidence="4">Putative transcriptional regulator.</text>
</comment>
<dbReference type="eggNOG" id="arCOG04554">
    <property type="taxonomic scope" value="Archaea"/>
</dbReference>
<organism evidence="6 7">
    <name type="scientific">Thermococcus nautili</name>
    <dbReference type="NCBI Taxonomy" id="195522"/>
    <lineage>
        <taxon>Archaea</taxon>
        <taxon>Methanobacteriati</taxon>
        <taxon>Methanobacteriota</taxon>
        <taxon>Thermococci</taxon>
        <taxon>Thermococcales</taxon>
        <taxon>Thermococcaceae</taxon>
        <taxon>Thermococcus</taxon>
    </lineage>
</organism>
<evidence type="ECO:0000259" key="5">
    <source>
        <dbReference type="PROSITE" id="PS50943"/>
    </source>
</evidence>
<dbReference type="SMART" id="SM00421">
    <property type="entry name" value="HTH_LUXR"/>
    <property type="match status" value="1"/>
</dbReference>
<dbReference type="InterPro" id="IPR029291">
    <property type="entry name" value="Tfx_C"/>
</dbReference>
<dbReference type="HOGENOM" id="CLU_125807_0_1_2"/>
<evidence type="ECO:0000313" key="6">
    <source>
        <dbReference type="EMBL" id="AHL22786.1"/>
    </source>
</evidence>
<dbReference type="NCBIfam" id="NF003056">
    <property type="entry name" value="PRK03975.1-4"/>
    <property type="match status" value="1"/>
</dbReference>
<protein>
    <recommendedName>
        <fullName evidence="4">Putative transcriptional regulatory protein BD01_1169</fullName>
    </recommendedName>
</protein>
<dbReference type="InterPro" id="IPR007630">
    <property type="entry name" value="RNA_pol_sigma70_r4"/>
</dbReference>
<dbReference type="HAMAP" id="MF_00620">
    <property type="entry name" value="HTH_type_Tfx"/>
    <property type="match status" value="1"/>
</dbReference>
<dbReference type="InterPro" id="IPR001387">
    <property type="entry name" value="Cro/C1-type_HTH"/>
</dbReference>
<dbReference type="InterPro" id="IPR036657">
    <property type="entry name" value="Tfx_DNA-bd_sf_arc"/>
</dbReference>
<keyword evidence="3 4" id="KW-0804">Transcription</keyword>
<dbReference type="PIRSF" id="PIRSF004932">
    <property type="entry name" value="DNA_bind_Tfx"/>
    <property type="match status" value="1"/>
</dbReference>
<dbReference type="Pfam" id="PF14601">
    <property type="entry name" value="TFX_C"/>
    <property type="match status" value="1"/>
</dbReference>
<dbReference type="Pfam" id="PF04545">
    <property type="entry name" value="Sigma70_r4"/>
    <property type="match status" value="1"/>
</dbReference>
<dbReference type="InterPro" id="IPR018384">
    <property type="entry name" value="Tfx_DNA-bd_euryarc"/>
</dbReference>
<dbReference type="NCBIfam" id="TIGR00721">
    <property type="entry name" value="tfx"/>
    <property type="match status" value="1"/>
</dbReference>
<gene>
    <name evidence="6" type="ORF">BD01_1169</name>
</gene>
<dbReference type="GO" id="GO:0003700">
    <property type="term" value="F:DNA-binding transcription factor activity"/>
    <property type="evidence" value="ECO:0007669"/>
    <property type="project" value="UniProtKB-UniRule"/>
</dbReference>
<dbReference type="InterPro" id="IPR004645">
    <property type="entry name" value="Tfx_DNA-bd_arc"/>
</dbReference>
<dbReference type="InterPro" id="IPR000792">
    <property type="entry name" value="Tscrpt_reg_LuxR_C"/>
</dbReference>
<dbReference type="STRING" id="195522.BD01_1169"/>
<sequence>MKSFLTEQQIKILRLRARGLKQSEIAELLGTSRANVSILERRALEKIEKARNTLLIWEQINSKVSVEVKRGEDIFDVPDKLFSKADELGVKVPYSTAEIIAFLVEHAPVDDRLAKRDFTLFLDANDRLRVSECILDDFDEIRKKDGGKDPVQGHG</sequence>
<dbReference type="GeneID" id="82170848"/>
<evidence type="ECO:0000256" key="3">
    <source>
        <dbReference type="ARBA" id="ARBA00023163"/>
    </source>
</evidence>
<evidence type="ECO:0000313" key="7">
    <source>
        <dbReference type="Proteomes" id="UP000019434"/>
    </source>
</evidence>
<dbReference type="OrthoDB" id="17771at2157"/>
<reference evidence="6 7" key="1">
    <citation type="submission" date="2014-02" db="EMBL/GenBank/DDBJ databases">
        <title>Genome Sequence of an Hyperthermophilic Archaeon, Thermococcus nautili 30-1, producing viral vesicles.</title>
        <authorList>
            <person name="Oberto J."/>
            <person name="Gaudin M."/>
            <person name="Cossu M."/>
            <person name="Gorlas A."/>
            <person name="Slesarev A."/>
            <person name="Marguet E."/>
            <person name="Forterre P."/>
        </authorList>
    </citation>
    <scope>NUCLEOTIDE SEQUENCE [LARGE SCALE GENOMIC DNA]</scope>
    <source>
        <strain evidence="6 7">30-1</strain>
    </source>
</reference>
<comment type="similarity">
    <text evidence="4">Belongs to the Tfx family.</text>
</comment>